<accession>A0A9N9L907</accession>
<evidence type="ECO:0000313" key="4">
    <source>
        <dbReference type="Proteomes" id="UP000696280"/>
    </source>
</evidence>
<feature type="chain" id="PRO_5040350498" evidence="2">
    <location>
        <begin position="18"/>
        <end position="432"/>
    </location>
</feature>
<gene>
    <name evidence="3" type="ORF">HYFRA_00006234</name>
</gene>
<keyword evidence="2" id="KW-0732">Signal</keyword>
<dbReference type="EMBL" id="CAJVRL010000115">
    <property type="protein sequence ID" value="CAG8961694.1"/>
    <property type="molecule type" value="Genomic_DNA"/>
</dbReference>
<reference evidence="3" key="1">
    <citation type="submission" date="2021-07" db="EMBL/GenBank/DDBJ databases">
        <authorList>
            <person name="Durling M."/>
        </authorList>
    </citation>
    <scope>NUCLEOTIDE SEQUENCE</scope>
</reference>
<feature type="compositionally biased region" description="Pro residues" evidence="1">
    <location>
        <begin position="247"/>
        <end position="265"/>
    </location>
</feature>
<dbReference type="AlphaFoldDB" id="A0A9N9L907"/>
<feature type="signal peptide" evidence="2">
    <location>
        <begin position="1"/>
        <end position="17"/>
    </location>
</feature>
<evidence type="ECO:0000256" key="2">
    <source>
        <dbReference type="SAM" id="SignalP"/>
    </source>
</evidence>
<feature type="region of interest" description="Disordered" evidence="1">
    <location>
        <begin position="244"/>
        <end position="276"/>
    </location>
</feature>
<dbReference type="Proteomes" id="UP000696280">
    <property type="component" value="Unassembled WGS sequence"/>
</dbReference>
<evidence type="ECO:0000256" key="1">
    <source>
        <dbReference type="SAM" id="MobiDB-lite"/>
    </source>
</evidence>
<evidence type="ECO:0000313" key="3">
    <source>
        <dbReference type="EMBL" id="CAG8961694.1"/>
    </source>
</evidence>
<comment type="caution">
    <text evidence="3">The sequence shown here is derived from an EMBL/GenBank/DDBJ whole genome shotgun (WGS) entry which is preliminary data.</text>
</comment>
<sequence>MDWWVLLISAFAGGCSARPQKAGQGIKGIEPTAPGQIGINPADYIGTNTQYFTADATTTRWIGVDSVIVSTITITSNNIPSTITKSAQVAVSTASEASDGVEAACGLAKLKSRGGVGCSGGTVRYIEDNLSEEIAAEVREAIGDTVADGAGNLVELLFEGSALTASIAVNGENIGLGVAVITFGYLGWVLSHVGSLVLVKIPKQKIKTATQTQTSTATSTATSTSSKVPLEPEYYVISSTEAAPAPTVAPSPPSPPILQPKPEPVSPNACNKDRKDKLPEYVDSSTLNIKAAKKAIGQFCNKWTDSFENHALKTRPQWQLYYVEGENIWEADHRSLGDSERLYLAMKWDLVDCTNRDWWSPPDNSSPAAKLIADKEKSIASCITGFEAGLTGCEDKDKKYTMGSKNTYKCMEYLSFPSSTGSLMMPDGNAPW</sequence>
<keyword evidence="4" id="KW-1185">Reference proteome</keyword>
<dbReference type="OrthoDB" id="3528714at2759"/>
<protein>
    <submittedName>
        <fullName evidence="3">Uncharacterized protein</fullName>
    </submittedName>
</protein>
<organism evidence="3 4">
    <name type="scientific">Hymenoscyphus fraxineus</name>
    <dbReference type="NCBI Taxonomy" id="746836"/>
    <lineage>
        <taxon>Eukaryota</taxon>
        <taxon>Fungi</taxon>
        <taxon>Dikarya</taxon>
        <taxon>Ascomycota</taxon>
        <taxon>Pezizomycotina</taxon>
        <taxon>Leotiomycetes</taxon>
        <taxon>Helotiales</taxon>
        <taxon>Helotiaceae</taxon>
        <taxon>Hymenoscyphus</taxon>
    </lineage>
</organism>
<proteinExistence type="predicted"/>
<name>A0A9N9L907_9HELO</name>